<evidence type="ECO:0000313" key="2">
    <source>
        <dbReference type="EMBL" id="CAG8517179.1"/>
    </source>
</evidence>
<gene>
    <name evidence="2" type="ORF">FCALED_LOCUS4505</name>
</gene>
<dbReference type="Proteomes" id="UP000789570">
    <property type="component" value="Unassembled WGS sequence"/>
</dbReference>
<reference evidence="2" key="1">
    <citation type="submission" date="2021-06" db="EMBL/GenBank/DDBJ databases">
        <authorList>
            <person name="Kallberg Y."/>
            <person name="Tangrot J."/>
            <person name="Rosling A."/>
        </authorList>
    </citation>
    <scope>NUCLEOTIDE SEQUENCE</scope>
    <source>
        <strain evidence="2">UK204</strain>
    </source>
</reference>
<dbReference type="AlphaFoldDB" id="A0A9N9A2W0"/>
<sequence>MPTAPSETCHKDDVRGAGDIGNKYEAEERFGPFRVVITMRFSFETPLYPEDAFEQDRREIA</sequence>
<evidence type="ECO:0000256" key="1">
    <source>
        <dbReference type="SAM" id="MobiDB-lite"/>
    </source>
</evidence>
<comment type="caution">
    <text evidence="2">The sequence shown here is derived from an EMBL/GenBank/DDBJ whole genome shotgun (WGS) entry which is preliminary data.</text>
</comment>
<organism evidence="2 3">
    <name type="scientific">Funneliformis caledonium</name>
    <dbReference type="NCBI Taxonomy" id="1117310"/>
    <lineage>
        <taxon>Eukaryota</taxon>
        <taxon>Fungi</taxon>
        <taxon>Fungi incertae sedis</taxon>
        <taxon>Mucoromycota</taxon>
        <taxon>Glomeromycotina</taxon>
        <taxon>Glomeromycetes</taxon>
        <taxon>Glomerales</taxon>
        <taxon>Glomeraceae</taxon>
        <taxon>Funneliformis</taxon>
    </lineage>
</organism>
<dbReference type="EMBL" id="CAJVPQ010000887">
    <property type="protein sequence ID" value="CAG8517179.1"/>
    <property type="molecule type" value="Genomic_DNA"/>
</dbReference>
<feature type="region of interest" description="Disordered" evidence="1">
    <location>
        <begin position="1"/>
        <end position="21"/>
    </location>
</feature>
<accession>A0A9N9A2W0</accession>
<keyword evidence="3" id="KW-1185">Reference proteome</keyword>
<protein>
    <submittedName>
        <fullName evidence="2">1309_t:CDS:1</fullName>
    </submittedName>
</protein>
<proteinExistence type="predicted"/>
<evidence type="ECO:0000313" key="3">
    <source>
        <dbReference type="Proteomes" id="UP000789570"/>
    </source>
</evidence>
<name>A0A9N9A2W0_9GLOM</name>
<feature type="compositionally biased region" description="Basic and acidic residues" evidence="1">
    <location>
        <begin position="8"/>
        <end position="21"/>
    </location>
</feature>